<gene>
    <name evidence="5" type="ORF">BUL40_04905</name>
</gene>
<dbReference type="InterPro" id="IPR002110">
    <property type="entry name" value="Ankyrin_rpt"/>
</dbReference>
<dbReference type="InterPro" id="IPR036770">
    <property type="entry name" value="Ankyrin_rpt-contain_sf"/>
</dbReference>
<feature type="signal peptide" evidence="4">
    <location>
        <begin position="1"/>
        <end position="23"/>
    </location>
</feature>
<dbReference type="Pfam" id="PF12796">
    <property type="entry name" value="Ank_2"/>
    <property type="match status" value="1"/>
</dbReference>
<dbReference type="RefSeq" id="WP_080318294.1">
    <property type="nucleotide sequence ID" value="NZ_MTBC01000002.1"/>
</dbReference>
<evidence type="ECO:0000256" key="4">
    <source>
        <dbReference type="SAM" id="SignalP"/>
    </source>
</evidence>
<accession>A0A1V6LV85</accession>
<dbReference type="SMART" id="SM00248">
    <property type="entry name" value="ANK"/>
    <property type="match status" value="2"/>
</dbReference>
<proteinExistence type="predicted"/>
<organism evidence="5 6">
    <name type="scientific">Croceivirga radicis</name>
    <dbReference type="NCBI Taxonomy" id="1929488"/>
    <lineage>
        <taxon>Bacteria</taxon>
        <taxon>Pseudomonadati</taxon>
        <taxon>Bacteroidota</taxon>
        <taxon>Flavobacteriia</taxon>
        <taxon>Flavobacteriales</taxon>
        <taxon>Flavobacteriaceae</taxon>
        <taxon>Croceivirga</taxon>
    </lineage>
</organism>
<feature type="repeat" description="ANK" evidence="3">
    <location>
        <begin position="70"/>
        <end position="102"/>
    </location>
</feature>
<keyword evidence="2 3" id="KW-0040">ANK repeat</keyword>
<dbReference type="Gene3D" id="1.25.40.20">
    <property type="entry name" value="Ankyrin repeat-containing domain"/>
    <property type="match status" value="1"/>
</dbReference>
<name>A0A1V6LV85_9FLAO</name>
<evidence type="ECO:0000313" key="6">
    <source>
        <dbReference type="Proteomes" id="UP000191680"/>
    </source>
</evidence>
<dbReference type="SUPFAM" id="SSF48403">
    <property type="entry name" value="Ankyrin repeat"/>
    <property type="match status" value="1"/>
</dbReference>
<keyword evidence="6" id="KW-1185">Reference proteome</keyword>
<dbReference type="PANTHER" id="PTHR24189:SF50">
    <property type="entry name" value="ANKYRIN REPEAT AND SOCS BOX PROTEIN 2"/>
    <property type="match status" value="1"/>
</dbReference>
<protein>
    <submittedName>
        <fullName evidence="5">Uncharacterized protein</fullName>
    </submittedName>
</protein>
<keyword evidence="4" id="KW-0732">Signal</keyword>
<keyword evidence="1" id="KW-0677">Repeat</keyword>
<comment type="caution">
    <text evidence="5">The sequence shown here is derived from an EMBL/GenBank/DDBJ whole genome shotgun (WGS) entry which is preliminary data.</text>
</comment>
<dbReference type="PROSITE" id="PS50297">
    <property type="entry name" value="ANK_REP_REGION"/>
    <property type="match status" value="1"/>
</dbReference>
<dbReference type="InterPro" id="IPR050745">
    <property type="entry name" value="Multifunctional_regulatory"/>
</dbReference>
<dbReference type="PANTHER" id="PTHR24189">
    <property type="entry name" value="MYOTROPHIN"/>
    <property type="match status" value="1"/>
</dbReference>
<dbReference type="PROSITE" id="PS50088">
    <property type="entry name" value="ANK_REPEAT"/>
    <property type="match status" value="1"/>
</dbReference>
<dbReference type="OrthoDB" id="1374157at2"/>
<reference evidence="5 6" key="1">
    <citation type="submission" date="2016-12" db="EMBL/GenBank/DDBJ databases">
        <authorList>
            <person name="Song W.-J."/>
            <person name="Kurnit D.M."/>
        </authorList>
    </citation>
    <scope>NUCLEOTIDE SEQUENCE [LARGE SCALE GENOMIC DNA]</scope>
    <source>
        <strain evidence="5 6">HSG9</strain>
    </source>
</reference>
<evidence type="ECO:0000256" key="1">
    <source>
        <dbReference type="ARBA" id="ARBA00022737"/>
    </source>
</evidence>
<dbReference type="AlphaFoldDB" id="A0A1V6LV85"/>
<evidence type="ECO:0000256" key="2">
    <source>
        <dbReference type="ARBA" id="ARBA00023043"/>
    </source>
</evidence>
<dbReference type="Proteomes" id="UP000191680">
    <property type="component" value="Unassembled WGS sequence"/>
</dbReference>
<sequence length="127" mass="14007">MKKTVLSLGMAMALLCTVPSAIANENLKNVEGITLHSLAAESFCKAIIKGDINRVQEMIEAGENLDRKYLGKTPLHYAARYNRPEILKLLIKKGANLKKRCDQGFTVKKYAEMANASEVIVILNKAS</sequence>
<evidence type="ECO:0000256" key="3">
    <source>
        <dbReference type="PROSITE-ProRule" id="PRU00023"/>
    </source>
</evidence>
<feature type="chain" id="PRO_5013184108" evidence="4">
    <location>
        <begin position="24"/>
        <end position="127"/>
    </location>
</feature>
<evidence type="ECO:0000313" key="5">
    <source>
        <dbReference type="EMBL" id="OQD43947.1"/>
    </source>
</evidence>
<dbReference type="EMBL" id="MTBC01000002">
    <property type="protein sequence ID" value="OQD43947.1"/>
    <property type="molecule type" value="Genomic_DNA"/>
</dbReference>